<evidence type="ECO:0000313" key="2">
    <source>
        <dbReference type="EMBL" id="KZO99410.1"/>
    </source>
</evidence>
<dbReference type="STRING" id="1330018.A0A167Q4P7"/>
<feature type="compositionally biased region" description="Acidic residues" evidence="1">
    <location>
        <begin position="55"/>
        <end position="69"/>
    </location>
</feature>
<evidence type="ECO:0000256" key="1">
    <source>
        <dbReference type="SAM" id="MobiDB-lite"/>
    </source>
</evidence>
<accession>A0A167Q4P7</accession>
<gene>
    <name evidence="2" type="ORF">CALVIDRAFT_561269</name>
</gene>
<dbReference type="Proteomes" id="UP000076738">
    <property type="component" value="Unassembled WGS sequence"/>
</dbReference>
<protein>
    <submittedName>
        <fullName evidence="2">Uncharacterized protein</fullName>
    </submittedName>
</protein>
<reference evidence="2 3" key="1">
    <citation type="journal article" date="2016" name="Mol. Biol. Evol.">
        <title>Comparative Genomics of Early-Diverging Mushroom-Forming Fungi Provides Insights into the Origins of Lignocellulose Decay Capabilities.</title>
        <authorList>
            <person name="Nagy L.G."/>
            <person name="Riley R."/>
            <person name="Tritt A."/>
            <person name="Adam C."/>
            <person name="Daum C."/>
            <person name="Floudas D."/>
            <person name="Sun H."/>
            <person name="Yadav J.S."/>
            <person name="Pangilinan J."/>
            <person name="Larsson K.H."/>
            <person name="Matsuura K."/>
            <person name="Barry K."/>
            <person name="Labutti K."/>
            <person name="Kuo R."/>
            <person name="Ohm R.A."/>
            <person name="Bhattacharya S.S."/>
            <person name="Shirouzu T."/>
            <person name="Yoshinaga Y."/>
            <person name="Martin F.M."/>
            <person name="Grigoriev I.V."/>
            <person name="Hibbett D.S."/>
        </authorList>
    </citation>
    <scope>NUCLEOTIDE SEQUENCE [LARGE SCALE GENOMIC DNA]</scope>
    <source>
        <strain evidence="2 3">TUFC12733</strain>
    </source>
</reference>
<organism evidence="2 3">
    <name type="scientific">Calocera viscosa (strain TUFC12733)</name>
    <dbReference type="NCBI Taxonomy" id="1330018"/>
    <lineage>
        <taxon>Eukaryota</taxon>
        <taxon>Fungi</taxon>
        <taxon>Dikarya</taxon>
        <taxon>Basidiomycota</taxon>
        <taxon>Agaricomycotina</taxon>
        <taxon>Dacrymycetes</taxon>
        <taxon>Dacrymycetales</taxon>
        <taxon>Dacrymycetaceae</taxon>
        <taxon>Calocera</taxon>
    </lineage>
</organism>
<feature type="region of interest" description="Disordered" evidence="1">
    <location>
        <begin position="610"/>
        <end position="655"/>
    </location>
</feature>
<dbReference type="Pfam" id="PF10336">
    <property type="entry name" value="DUF2420"/>
    <property type="match status" value="1"/>
</dbReference>
<evidence type="ECO:0000313" key="3">
    <source>
        <dbReference type="Proteomes" id="UP000076738"/>
    </source>
</evidence>
<feature type="compositionally biased region" description="Basic and acidic residues" evidence="1">
    <location>
        <begin position="393"/>
        <end position="403"/>
    </location>
</feature>
<feature type="region of interest" description="Disordered" evidence="1">
    <location>
        <begin position="46"/>
        <end position="120"/>
    </location>
</feature>
<keyword evidence="3" id="KW-1185">Reference proteome</keyword>
<name>A0A167Q4P7_CALVF</name>
<dbReference type="AlphaFoldDB" id="A0A167Q4P7"/>
<dbReference type="EMBL" id="KV417272">
    <property type="protein sequence ID" value="KZO99410.1"/>
    <property type="molecule type" value="Genomic_DNA"/>
</dbReference>
<proteinExistence type="predicted"/>
<feature type="compositionally biased region" description="Acidic residues" evidence="1">
    <location>
        <begin position="79"/>
        <end position="92"/>
    </location>
</feature>
<feature type="compositionally biased region" description="Polar residues" evidence="1">
    <location>
        <begin position="613"/>
        <end position="624"/>
    </location>
</feature>
<dbReference type="OrthoDB" id="2507795at2759"/>
<feature type="region of interest" description="Disordered" evidence="1">
    <location>
        <begin position="477"/>
        <end position="534"/>
    </location>
</feature>
<feature type="compositionally biased region" description="Acidic residues" evidence="1">
    <location>
        <begin position="407"/>
        <end position="421"/>
    </location>
</feature>
<feature type="compositionally biased region" description="Acidic residues" evidence="1">
    <location>
        <begin position="100"/>
        <end position="111"/>
    </location>
</feature>
<feature type="region of interest" description="Disordered" evidence="1">
    <location>
        <begin position="364"/>
        <end position="437"/>
    </location>
</feature>
<sequence>MAAVFDAAPYIQYLPMVDDNADDLEAQLHHELYGEDSLYAVPGAQDNADAHDAEGQDGADERENDEEQYQPDTDVPTADNDETVEHEEDVTGYEERDAALQEDENDADVAEDMPAPPRPEHQEDAAIAAAPTLQVPTTTDVYEIGTPASMAFADEPSEPTPMLILLPGFEEPHHLCANDEPAVLSARKDLYGKTIADLFAALRADPMLHDRFAGDWKEMTLSIPELQLILHEDDGYTGQVRLEDLALVHMAFCAPPVKFILGEQHRFEYRFQAYQAEIQRRMEANEDIISSEPFDPELLPAATNESVSLLTATDVPTKIADAEEEMEEEYEEDDESDRLQDGQEDLQGIIVQAGVDVDEAADEEYYEDEEGNVVDGEPSATGHAEPTTDDGGEEGRDHVHDDTAEMGNDDDADGEDEEEEDFIHVEALNAPSDRELAQAVIEEPEQKETDINGDEVEQVEYEYVDEDGNVLIEGYDSITTHEPTIAEPARDLPDDPAEQPSNETSAQPAEDAPDLGSSDLHEASGSVATQLEEFDLQAALENEYSKAAGTAAPDYVLPDPPEHLEEDIALDHPAMDVAAQYTTSDTFEGPNANDADDIAATQDIVVAVMPTGGASNSGSPTSISGVKRAREDDVEGQIPGEFESAPDSNKRPRVA</sequence>
<dbReference type="InterPro" id="IPR018822">
    <property type="entry name" value="UPF0646"/>
</dbReference>